<dbReference type="Pfam" id="PF04408">
    <property type="entry name" value="WHD_HA2"/>
    <property type="match status" value="1"/>
</dbReference>
<keyword evidence="1" id="KW-0547">Nucleotide-binding</keyword>
<keyword evidence="2" id="KW-0378">Hydrolase</keyword>
<gene>
    <name evidence="7" type="ORF">EDC29_106150</name>
</gene>
<dbReference type="Pfam" id="PF21010">
    <property type="entry name" value="HA2_C"/>
    <property type="match status" value="1"/>
</dbReference>
<evidence type="ECO:0000256" key="4">
    <source>
        <dbReference type="ARBA" id="ARBA00022840"/>
    </source>
</evidence>
<organism evidence="7 8">
    <name type="scientific">Marichromatium gracile</name>
    <name type="common">Chromatium gracile</name>
    <dbReference type="NCBI Taxonomy" id="1048"/>
    <lineage>
        <taxon>Bacteria</taxon>
        <taxon>Pseudomonadati</taxon>
        <taxon>Pseudomonadota</taxon>
        <taxon>Gammaproteobacteria</taxon>
        <taxon>Chromatiales</taxon>
        <taxon>Chromatiaceae</taxon>
        <taxon>Marichromatium</taxon>
    </lineage>
</organism>
<dbReference type="Proteomes" id="UP000295247">
    <property type="component" value="Unassembled WGS sequence"/>
</dbReference>
<protein>
    <submittedName>
        <fullName evidence="7">ATP-dependent helicase HrpA</fullName>
    </submittedName>
</protein>
<evidence type="ECO:0000256" key="1">
    <source>
        <dbReference type="ARBA" id="ARBA00022741"/>
    </source>
</evidence>
<evidence type="ECO:0000313" key="7">
    <source>
        <dbReference type="EMBL" id="TCW35582.1"/>
    </source>
</evidence>
<dbReference type="InterPro" id="IPR011709">
    <property type="entry name" value="DEAD-box_helicase_OB_fold"/>
</dbReference>
<dbReference type="FunFam" id="1.20.120.1080:FF:000005">
    <property type="entry name" value="ATP-dependent helicase HrpA"/>
    <property type="match status" value="1"/>
</dbReference>
<evidence type="ECO:0000313" key="8">
    <source>
        <dbReference type="Proteomes" id="UP000295247"/>
    </source>
</evidence>
<evidence type="ECO:0000256" key="2">
    <source>
        <dbReference type="ARBA" id="ARBA00022801"/>
    </source>
</evidence>
<dbReference type="SMART" id="SM00382">
    <property type="entry name" value="AAA"/>
    <property type="match status" value="1"/>
</dbReference>
<dbReference type="SMART" id="SM00847">
    <property type="entry name" value="HA2"/>
    <property type="match status" value="1"/>
</dbReference>
<proteinExistence type="predicted"/>
<accession>A0A4R4A9G6</accession>
<dbReference type="PANTHER" id="PTHR18934">
    <property type="entry name" value="ATP-DEPENDENT RNA HELICASE"/>
    <property type="match status" value="1"/>
</dbReference>
<evidence type="ECO:0000259" key="6">
    <source>
        <dbReference type="PROSITE" id="PS51194"/>
    </source>
</evidence>
<dbReference type="Pfam" id="PF00271">
    <property type="entry name" value="Helicase_C"/>
    <property type="match status" value="1"/>
</dbReference>
<dbReference type="RefSeq" id="WP_132229800.1">
    <property type="nucleotide sequence ID" value="NZ_NRRH01000009.1"/>
</dbReference>
<dbReference type="PANTHER" id="PTHR18934:SF99">
    <property type="entry name" value="ATP-DEPENDENT RNA HELICASE DHX37-RELATED"/>
    <property type="match status" value="1"/>
</dbReference>
<keyword evidence="3 7" id="KW-0347">Helicase</keyword>
<dbReference type="Gene3D" id="1.20.120.1080">
    <property type="match status" value="1"/>
</dbReference>
<dbReference type="GO" id="GO:0003723">
    <property type="term" value="F:RNA binding"/>
    <property type="evidence" value="ECO:0007669"/>
    <property type="project" value="TreeGrafter"/>
</dbReference>
<dbReference type="SUPFAM" id="SSF52540">
    <property type="entry name" value="P-loop containing nucleoside triphosphate hydrolases"/>
    <property type="match status" value="1"/>
</dbReference>
<dbReference type="Pfam" id="PF11898">
    <property type="entry name" value="DUF3418"/>
    <property type="match status" value="1"/>
</dbReference>
<evidence type="ECO:0000256" key="3">
    <source>
        <dbReference type="ARBA" id="ARBA00022806"/>
    </source>
</evidence>
<dbReference type="SMART" id="SM00490">
    <property type="entry name" value="HELICc"/>
    <property type="match status" value="1"/>
</dbReference>
<dbReference type="Pfam" id="PF00270">
    <property type="entry name" value="DEAD"/>
    <property type="match status" value="1"/>
</dbReference>
<reference evidence="7 8" key="1">
    <citation type="submission" date="2019-03" db="EMBL/GenBank/DDBJ databases">
        <title>Genomic Encyclopedia of Type Strains, Phase IV (KMG-IV): sequencing the most valuable type-strain genomes for metagenomic binning, comparative biology and taxonomic classification.</title>
        <authorList>
            <person name="Goeker M."/>
        </authorList>
    </citation>
    <scope>NUCLEOTIDE SEQUENCE [LARGE SCALE GENOMIC DNA]</scope>
    <source>
        <strain evidence="7 8">DSM 203</strain>
    </source>
</reference>
<dbReference type="InterPro" id="IPR010222">
    <property type="entry name" value="RNA_helicase_HrpA"/>
</dbReference>
<name>A0A4R4A9G6_MARGR</name>
<dbReference type="Pfam" id="PF07717">
    <property type="entry name" value="OB_NTP_bind"/>
    <property type="match status" value="1"/>
</dbReference>
<dbReference type="InterPro" id="IPR001650">
    <property type="entry name" value="Helicase_C-like"/>
</dbReference>
<dbReference type="SMART" id="SM00487">
    <property type="entry name" value="DEXDc"/>
    <property type="match status" value="1"/>
</dbReference>
<dbReference type="InterPro" id="IPR003593">
    <property type="entry name" value="AAA+_ATPase"/>
</dbReference>
<dbReference type="PROSITE" id="PS51192">
    <property type="entry name" value="HELICASE_ATP_BIND_1"/>
    <property type="match status" value="1"/>
</dbReference>
<dbReference type="CDD" id="cd18791">
    <property type="entry name" value="SF2_C_RHA"/>
    <property type="match status" value="1"/>
</dbReference>
<dbReference type="PROSITE" id="PS51194">
    <property type="entry name" value="HELICASE_CTER"/>
    <property type="match status" value="1"/>
</dbReference>
<dbReference type="GO" id="GO:0003724">
    <property type="term" value="F:RNA helicase activity"/>
    <property type="evidence" value="ECO:0007669"/>
    <property type="project" value="InterPro"/>
</dbReference>
<feature type="domain" description="Helicase ATP-binding" evidence="5">
    <location>
        <begin position="84"/>
        <end position="238"/>
    </location>
</feature>
<keyword evidence="4" id="KW-0067">ATP-binding</keyword>
<dbReference type="NCBIfam" id="TIGR01967">
    <property type="entry name" value="DEAH_box_HrpA"/>
    <property type="match status" value="1"/>
</dbReference>
<dbReference type="GO" id="GO:0005524">
    <property type="term" value="F:ATP binding"/>
    <property type="evidence" value="ECO:0007669"/>
    <property type="project" value="UniProtKB-KW"/>
</dbReference>
<dbReference type="InterPro" id="IPR024590">
    <property type="entry name" value="HrpA_C"/>
</dbReference>
<dbReference type="Gene3D" id="3.40.50.300">
    <property type="entry name" value="P-loop containing nucleotide triphosphate hydrolases"/>
    <property type="match status" value="2"/>
</dbReference>
<dbReference type="InterPro" id="IPR027417">
    <property type="entry name" value="P-loop_NTPase"/>
</dbReference>
<dbReference type="InterPro" id="IPR014001">
    <property type="entry name" value="Helicase_ATP-bd"/>
</dbReference>
<dbReference type="InterPro" id="IPR011545">
    <property type="entry name" value="DEAD/DEAH_box_helicase_dom"/>
</dbReference>
<dbReference type="NCBIfam" id="NF008348">
    <property type="entry name" value="PRK11131.1"/>
    <property type="match status" value="1"/>
</dbReference>
<feature type="domain" description="Helicase C-terminal" evidence="6">
    <location>
        <begin position="280"/>
        <end position="447"/>
    </location>
</feature>
<dbReference type="InterPro" id="IPR007502">
    <property type="entry name" value="Helicase-assoc_dom"/>
</dbReference>
<dbReference type="EMBL" id="SMDC01000006">
    <property type="protein sequence ID" value="TCW35582.1"/>
    <property type="molecule type" value="Genomic_DNA"/>
</dbReference>
<comment type="caution">
    <text evidence="7">The sequence shown here is derived from an EMBL/GenBank/DDBJ whole genome shotgun (WGS) entry which is preliminary data.</text>
</comment>
<dbReference type="InterPro" id="IPR048333">
    <property type="entry name" value="HA2_WH"/>
</dbReference>
<evidence type="ECO:0000259" key="5">
    <source>
        <dbReference type="PROSITE" id="PS51192"/>
    </source>
</evidence>
<dbReference type="GO" id="GO:0016787">
    <property type="term" value="F:hydrolase activity"/>
    <property type="evidence" value="ECO:0007669"/>
    <property type="project" value="UniProtKB-KW"/>
</dbReference>
<sequence>MTEQSFPADSELERCLLQDRPTLGRRLKGLRRRARAGQPFERGLHALWQRLRASQALCERRGALVPAIDYPPALPVSERREELAALIREHQVVVVCGETGSGKSTQLPKLCLDLGRGRFGRIGHTQPRRIAARSLAARVAQELGGEVGALVGYKVRFHDRVRPETAIKLMTDGMLLAEVQQDRDLREYDTLIIDEAHERSLNIDFLLGYLRGVLARRPEFKLIVTSATIDPQRFADHFADAAGNPAPVIEISGRTYPVEVRYRPPESPHAGERDESMQRAISDAVGELAAQGPGDVLVFLSGEREIRETAETLRKHHPPSTEILPLFARQGPREQARVFQPHSTRRVVLATNVAETSLTVPGIRYVIDPGFARISRYSHRTKVQRLPVERISRASADQRKGRCGRVAEGICIRLYDEESFAERAAFTEPEIVRTNLAAVILQMKLLGFGAIERFPFIDPPDGRLVRDGYRTLEELAAIDAAGELTELGRRLARLPVDPRIGRMLLAGAERRCLREVLIIAAALSVQDPRERPHDQQQAADEIHATFAHEHSDFLGFVNLWTFLERERHALSRNKFTKLCQRHFLSPTRVQEWRDVHAQLREQMLEMGDKEDSTEGGEEQIHRALLSGLLGNIGFRDGQREYLGARNSRFHLHPSSGLFAQPPKWVVVAERVETTRQYGRTVAQVQPAWIEEAGRHLLQRSYSEPHWQSRAGQVAAFERVTLFGVTLVARRRVNYGPINPGEAREIFLRFALVEGDFSTRAPFWRHNQALIEEIRALEAKSRRRDILVDEEAIYAFYAERVPSGIYSRPQFERWLREASRDNPKLLHMGRADLMCHDAAGVDAARFPDALAVGAARLPLAYHFEPGSDDDGLTLSVPVALLNQVSAERLEWLVPGLLGERIEALLRALPKSIRRSLVPIPDTAAQLVARLQPGDRPLLQALGEAIRAVKGVHIAEDAWDPTAVPEHLRMKIRVLGDEGATLAVDSDLARLRRRFAAHAEQGFADLPDPGLERDGLTRWDFEALPERVELERGGIRLSGFPALVDQGETVAVRVLDAEARAAAAHRHGVRRLFALHLGQELRQLRRQLPQLDRMRLQYAKAPQPESADGEEGARRLREADLAEALIARALDRTFLAEDDAPIRTRAAFEARLAERRGALAAETRAVCALAGEILDVYQRVRKTLAGINQINWMHAVLDIRAQLDALVFRGFLDAVAPERLRHYPRYLKAIEQRLDKLPLGAARDRQWMNEMAPLQSQWRERMEAARAAGRDDPRLDEIRWLLEELRVSLFAQQLGTDGPVSVKRIRARWRELGL</sequence>